<proteinExistence type="predicted"/>
<evidence type="ECO:0000313" key="1">
    <source>
        <dbReference type="EMBL" id="AEE51893.1"/>
    </source>
</evidence>
<dbReference type="KEGG" id="hhy:Halhy_4045"/>
<dbReference type="EMBL" id="CP002691">
    <property type="protein sequence ID" value="AEE51893.1"/>
    <property type="molecule type" value="Genomic_DNA"/>
</dbReference>
<reference evidence="1 2" key="1">
    <citation type="journal article" date="2011" name="Stand. Genomic Sci.">
        <title>Complete genome sequence of Haliscomenobacter hydrossis type strain (O).</title>
        <authorList>
            <consortium name="US DOE Joint Genome Institute (JGI-PGF)"/>
            <person name="Daligault H."/>
            <person name="Lapidus A."/>
            <person name="Zeytun A."/>
            <person name="Nolan M."/>
            <person name="Lucas S."/>
            <person name="Del Rio T.G."/>
            <person name="Tice H."/>
            <person name="Cheng J.F."/>
            <person name="Tapia R."/>
            <person name="Han C."/>
            <person name="Goodwin L."/>
            <person name="Pitluck S."/>
            <person name="Liolios K."/>
            <person name="Pagani I."/>
            <person name="Ivanova N."/>
            <person name="Huntemann M."/>
            <person name="Mavromatis K."/>
            <person name="Mikhailova N."/>
            <person name="Pati A."/>
            <person name="Chen A."/>
            <person name="Palaniappan K."/>
            <person name="Land M."/>
            <person name="Hauser L."/>
            <person name="Brambilla E.M."/>
            <person name="Rohde M."/>
            <person name="Verbarg S."/>
            <person name="Goker M."/>
            <person name="Bristow J."/>
            <person name="Eisen J.A."/>
            <person name="Markowitz V."/>
            <person name="Hugenholtz P."/>
            <person name="Kyrpides N.C."/>
            <person name="Klenk H.P."/>
            <person name="Woyke T."/>
        </authorList>
    </citation>
    <scope>NUCLEOTIDE SEQUENCE [LARGE SCALE GENOMIC DNA]</scope>
    <source>
        <strain evidence="2">ATCC 27775 / DSM 1100 / LMG 10767 / O</strain>
    </source>
</reference>
<dbReference type="AlphaFoldDB" id="F4L5Q8"/>
<reference key="2">
    <citation type="submission" date="2011-04" db="EMBL/GenBank/DDBJ databases">
        <title>Complete sequence of chromosome of Haliscomenobacter hydrossis DSM 1100.</title>
        <authorList>
            <consortium name="US DOE Joint Genome Institute (JGI-PGF)"/>
            <person name="Lucas S."/>
            <person name="Han J."/>
            <person name="Lapidus A."/>
            <person name="Bruce D."/>
            <person name="Goodwin L."/>
            <person name="Pitluck S."/>
            <person name="Peters L."/>
            <person name="Kyrpides N."/>
            <person name="Mavromatis K."/>
            <person name="Ivanova N."/>
            <person name="Ovchinnikova G."/>
            <person name="Pagani I."/>
            <person name="Daligault H."/>
            <person name="Detter J.C."/>
            <person name="Han C."/>
            <person name="Land M."/>
            <person name="Hauser L."/>
            <person name="Markowitz V."/>
            <person name="Cheng J.-F."/>
            <person name="Hugenholtz P."/>
            <person name="Woyke T."/>
            <person name="Wu D."/>
            <person name="Verbarg S."/>
            <person name="Frueling A."/>
            <person name="Brambilla E."/>
            <person name="Klenk H.-P."/>
            <person name="Eisen J.A."/>
        </authorList>
    </citation>
    <scope>NUCLEOTIDE SEQUENCE</scope>
    <source>
        <strain>DSM 1100</strain>
    </source>
</reference>
<keyword evidence="2" id="KW-1185">Reference proteome</keyword>
<dbReference type="Proteomes" id="UP000008461">
    <property type="component" value="Chromosome"/>
</dbReference>
<name>F4L5Q8_HALH1</name>
<protein>
    <submittedName>
        <fullName evidence="1">Uncharacterized protein</fullName>
    </submittedName>
</protein>
<sequence length="50" mass="5736">MLTNSLDGSSAKITPLRVFCFWPIPGRFLDHLYQVPESFGFSSFQCFSIF</sequence>
<dbReference type="HOGENOM" id="CLU_3118450_0_0_10"/>
<gene>
    <name evidence="1" type="ordered locus">Halhy_4045</name>
</gene>
<organism evidence="1 2">
    <name type="scientific">Haliscomenobacter hydrossis (strain ATCC 27775 / DSM 1100 / LMG 10767 / O)</name>
    <dbReference type="NCBI Taxonomy" id="760192"/>
    <lineage>
        <taxon>Bacteria</taxon>
        <taxon>Pseudomonadati</taxon>
        <taxon>Bacteroidota</taxon>
        <taxon>Saprospiria</taxon>
        <taxon>Saprospirales</taxon>
        <taxon>Haliscomenobacteraceae</taxon>
        <taxon>Haliscomenobacter</taxon>
    </lineage>
</organism>
<evidence type="ECO:0000313" key="2">
    <source>
        <dbReference type="Proteomes" id="UP000008461"/>
    </source>
</evidence>
<accession>F4L5Q8</accession>